<feature type="transmembrane region" description="Helical" evidence="6">
    <location>
        <begin position="44"/>
        <end position="65"/>
    </location>
</feature>
<gene>
    <name evidence="7" type="ORF">PENTCL1PPCAC_5525</name>
</gene>
<comment type="caution">
    <text evidence="7">The sequence shown here is derived from an EMBL/GenBank/DDBJ whole genome shotgun (WGS) entry which is preliminary data.</text>
</comment>
<feature type="non-terminal residue" evidence="7">
    <location>
        <position position="1"/>
    </location>
</feature>
<dbReference type="GO" id="GO:0004888">
    <property type="term" value="F:transmembrane signaling receptor activity"/>
    <property type="evidence" value="ECO:0007669"/>
    <property type="project" value="InterPro"/>
</dbReference>
<evidence type="ECO:0000256" key="2">
    <source>
        <dbReference type="ARBA" id="ARBA00005692"/>
    </source>
</evidence>
<comment type="subcellular location">
    <subcellularLocation>
        <location evidence="1">Membrane</location>
        <topology evidence="1">Multi-pass membrane protein</topology>
    </subcellularLocation>
</comment>
<reference evidence="7" key="1">
    <citation type="submission" date="2023-10" db="EMBL/GenBank/DDBJ databases">
        <title>Genome assembly of Pristionchus species.</title>
        <authorList>
            <person name="Yoshida K."/>
            <person name="Sommer R.J."/>
        </authorList>
    </citation>
    <scope>NUCLEOTIDE SEQUENCE</scope>
    <source>
        <strain evidence="7">RS0144</strain>
    </source>
</reference>
<evidence type="ECO:0000313" key="7">
    <source>
        <dbReference type="EMBL" id="GMS83350.1"/>
    </source>
</evidence>
<evidence type="ECO:0000256" key="1">
    <source>
        <dbReference type="ARBA" id="ARBA00004141"/>
    </source>
</evidence>
<evidence type="ECO:0000313" key="8">
    <source>
        <dbReference type="Proteomes" id="UP001432027"/>
    </source>
</evidence>
<name>A0AAV5SLE7_9BILA</name>
<feature type="transmembrane region" description="Helical" evidence="6">
    <location>
        <begin position="12"/>
        <end position="32"/>
    </location>
</feature>
<dbReference type="PANTHER" id="PTHR31552">
    <property type="entry name" value="SERPENTINE RECEPTOR CLASS GAMMA"/>
    <property type="match status" value="1"/>
</dbReference>
<dbReference type="PANTHER" id="PTHR31552:SF8">
    <property type="entry name" value="SERPENTINE RECEPTOR CLASS GAMMA"/>
    <property type="match status" value="1"/>
</dbReference>
<evidence type="ECO:0000256" key="3">
    <source>
        <dbReference type="ARBA" id="ARBA00022692"/>
    </source>
</evidence>
<sequence length="122" mass="14175">QRGLASMWARNAIQLAYGILGILCYSAVFYSMFGVRRIRSQSFVVIYSLMAASKIATWHNAWIILKLNNEPLFSFYFEWLKGRPLITYIHGFLVSHFYYVQNIDLLLLTLDRFAAILSVLKD</sequence>
<dbReference type="InterPro" id="IPR000609">
    <property type="entry name" value="7TM_GPCR_serpentine_rcpt_Srg"/>
</dbReference>
<dbReference type="Proteomes" id="UP001432027">
    <property type="component" value="Unassembled WGS sequence"/>
</dbReference>
<accession>A0AAV5SLE7</accession>
<organism evidence="7 8">
    <name type="scientific">Pristionchus entomophagus</name>
    <dbReference type="NCBI Taxonomy" id="358040"/>
    <lineage>
        <taxon>Eukaryota</taxon>
        <taxon>Metazoa</taxon>
        <taxon>Ecdysozoa</taxon>
        <taxon>Nematoda</taxon>
        <taxon>Chromadorea</taxon>
        <taxon>Rhabditida</taxon>
        <taxon>Rhabditina</taxon>
        <taxon>Diplogasteromorpha</taxon>
        <taxon>Diplogasteroidea</taxon>
        <taxon>Neodiplogasteridae</taxon>
        <taxon>Pristionchus</taxon>
    </lineage>
</organism>
<protein>
    <recommendedName>
        <fullName evidence="6">Serpentine receptor class gamma</fullName>
    </recommendedName>
</protein>
<keyword evidence="8" id="KW-1185">Reference proteome</keyword>
<proteinExistence type="inferred from homology"/>
<evidence type="ECO:0000256" key="5">
    <source>
        <dbReference type="ARBA" id="ARBA00023136"/>
    </source>
</evidence>
<dbReference type="AlphaFoldDB" id="A0AAV5SLE7"/>
<keyword evidence="3 6" id="KW-0812">Transmembrane</keyword>
<feature type="transmembrane region" description="Helical" evidence="6">
    <location>
        <begin position="85"/>
        <end position="108"/>
    </location>
</feature>
<dbReference type="Pfam" id="PF02118">
    <property type="entry name" value="Srg"/>
    <property type="match status" value="1"/>
</dbReference>
<keyword evidence="4 6" id="KW-1133">Transmembrane helix</keyword>
<evidence type="ECO:0000256" key="6">
    <source>
        <dbReference type="RuleBase" id="RU280813"/>
    </source>
</evidence>
<evidence type="ECO:0000256" key="4">
    <source>
        <dbReference type="ARBA" id="ARBA00022989"/>
    </source>
</evidence>
<comment type="caution">
    <text evidence="6">Lacks conserved residue(s) required for the propagation of feature annotation.</text>
</comment>
<comment type="similarity">
    <text evidence="2 6">Belongs to the nematode receptor-like protein srg family.</text>
</comment>
<keyword evidence="5 6" id="KW-0472">Membrane</keyword>
<dbReference type="GO" id="GO:0016020">
    <property type="term" value="C:membrane"/>
    <property type="evidence" value="ECO:0007669"/>
    <property type="project" value="UniProtKB-SubCell"/>
</dbReference>
<dbReference type="GO" id="GO:0007606">
    <property type="term" value="P:sensory perception of chemical stimulus"/>
    <property type="evidence" value="ECO:0007669"/>
    <property type="project" value="UniProtKB-UniRule"/>
</dbReference>
<feature type="non-terminal residue" evidence="7">
    <location>
        <position position="122"/>
    </location>
</feature>
<dbReference type="EMBL" id="BTSX01000002">
    <property type="protein sequence ID" value="GMS83350.1"/>
    <property type="molecule type" value="Genomic_DNA"/>
</dbReference>